<protein>
    <submittedName>
        <fullName evidence="1">Uncharacterized protein</fullName>
    </submittedName>
</protein>
<proteinExistence type="predicted"/>
<name>A0A085MI86_9BILA</name>
<dbReference type="EMBL" id="KL363191">
    <property type="protein sequence ID" value="KFD56932.1"/>
    <property type="molecule type" value="Genomic_DNA"/>
</dbReference>
<evidence type="ECO:0000313" key="1">
    <source>
        <dbReference type="EMBL" id="KFD56932.1"/>
    </source>
</evidence>
<keyword evidence="2" id="KW-1185">Reference proteome</keyword>
<evidence type="ECO:0000313" key="2">
    <source>
        <dbReference type="Proteomes" id="UP000030764"/>
    </source>
</evidence>
<dbReference type="AlphaFoldDB" id="A0A085MI86"/>
<gene>
    <name evidence="1" type="ORF">M513_02189</name>
</gene>
<accession>A0A085MI86</accession>
<dbReference type="Proteomes" id="UP000030764">
    <property type="component" value="Unassembled WGS sequence"/>
</dbReference>
<organism evidence="1 2">
    <name type="scientific">Trichuris suis</name>
    <name type="common">pig whipworm</name>
    <dbReference type="NCBI Taxonomy" id="68888"/>
    <lineage>
        <taxon>Eukaryota</taxon>
        <taxon>Metazoa</taxon>
        <taxon>Ecdysozoa</taxon>
        <taxon>Nematoda</taxon>
        <taxon>Enoplea</taxon>
        <taxon>Dorylaimia</taxon>
        <taxon>Trichinellida</taxon>
        <taxon>Trichuridae</taxon>
        <taxon>Trichuris</taxon>
    </lineage>
</organism>
<reference evidence="1 2" key="1">
    <citation type="journal article" date="2014" name="Nat. Genet.">
        <title>Genome and transcriptome of the porcine whipworm Trichuris suis.</title>
        <authorList>
            <person name="Jex A.R."/>
            <person name="Nejsum P."/>
            <person name="Schwarz E.M."/>
            <person name="Hu L."/>
            <person name="Young N.D."/>
            <person name="Hall R.S."/>
            <person name="Korhonen P.K."/>
            <person name="Liao S."/>
            <person name="Thamsborg S."/>
            <person name="Xia J."/>
            <person name="Xu P."/>
            <person name="Wang S."/>
            <person name="Scheerlinck J.P."/>
            <person name="Hofmann A."/>
            <person name="Sternberg P.W."/>
            <person name="Wang J."/>
            <person name="Gasser R.B."/>
        </authorList>
    </citation>
    <scope>NUCLEOTIDE SEQUENCE [LARGE SCALE GENOMIC DNA]</scope>
    <source>
        <strain evidence="1">DCEP-RM93M</strain>
    </source>
</reference>
<sequence length="138" mass="15520">MGKTQKCRKSLPLQLPEFFTTGDVISCPSMLPRQRRRRAFCGELCAAMMANEFYSVARKEKISFRSYTMGHVYCKGEHPWQKVLLCAQWNQKGILQLDHTATCRPLLHGAYNITRSSAKEAAELLLKGCHSATVSPVG</sequence>